<protein>
    <submittedName>
        <fullName evidence="1">Uncharacterized protein</fullName>
    </submittedName>
</protein>
<organism evidence="1 2">
    <name type="scientific">Trypanosoma congolense (strain IL3000)</name>
    <dbReference type="NCBI Taxonomy" id="1068625"/>
    <lineage>
        <taxon>Eukaryota</taxon>
        <taxon>Discoba</taxon>
        <taxon>Euglenozoa</taxon>
        <taxon>Kinetoplastea</taxon>
        <taxon>Metakinetoplastina</taxon>
        <taxon>Trypanosomatida</taxon>
        <taxon>Trypanosomatidae</taxon>
        <taxon>Trypanosoma</taxon>
        <taxon>Nannomonas</taxon>
    </lineage>
</organism>
<accession>F9W6H2</accession>
<evidence type="ECO:0000313" key="2">
    <source>
        <dbReference type="Proteomes" id="UP000000702"/>
    </source>
</evidence>
<sequence length="141" mass="15702">MQVSEMWEMCSSRFVLACAYGVSLLILAFFNGFGCSARIFHDVHRLRKPVVPFFVTASMCRECFFKFRWVTCTGAVPWVSIPMLSCSVYAQETWLASDTSACFQGPALSTGHRMDLGRASKRTLASPTLRASQPSRQSGVK</sequence>
<dbReference type="EMBL" id="CAEQ01000870">
    <property type="protein sequence ID" value="CCD12777.1"/>
    <property type="molecule type" value="Genomic_DNA"/>
</dbReference>
<evidence type="ECO:0000313" key="1">
    <source>
        <dbReference type="EMBL" id="CCD12777.1"/>
    </source>
</evidence>
<reference evidence="2" key="1">
    <citation type="submission" date="2011-07" db="EMBL/GenBank/DDBJ databases">
        <title>Divergent evolution of antigenic variation in African trypanosomes.</title>
        <authorList>
            <person name="Jackson A.P."/>
            <person name="Berry A."/>
            <person name="Allison H.C."/>
            <person name="Burton P."/>
            <person name="Anderson J."/>
            <person name="Aslett M."/>
            <person name="Brown R."/>
            <person name="Corton N."/>
            <person name="Harris D."/>
            <person name="Hauser H."/>
            <person name="Gamble J."/>
            <person name="Gilderthorp R."/>
            <person name="McQuillan J."/>
            <person name="Quail M.A."/>
            <person name="Sanders M."/>
            <person name="Van Tonder A."/>
            <person name="Ginger M.L."/>
            <person name="Donelson J.E."/>
            <person name="Field M.C."/>
            <person name="Barry J.D."/>
            <person name="Berriman M."/>
            <person name="Hertz-Fowler C."/>
        </authorList>
    </citation>
    <scope>NUCLEOTIDE SEQUENCE [LARGE SCALE GENOMIC DNA]</scope>
    <source>
        <strain evidence="2">IL3000</strain>
    </source>
</reference>
<reference evidence="1 2" key="2">
    <citation type="journal article" date="2012" name="Proc. Natl. Acad. Sci. U.S.A.">
        <title>Antigenic diversity is generated by distinct evolutionary mechanisms in African trypanosome species.</title>
        <authorList>
            <person name="Jackson A.P."/>
            <person name="Berry A."/>
            <person name="Aslett M."/>
            <person name="Allison H.C."/>
            <person name="Burton P."/>
            <person name="Vavrova-Anderson J."/>
            <person name="Brown R."/>
            <person name="Browne H."/>
            <person name="Corton N."/>
            <person name="Hauser H."/>
            <person name="Gamble J."/>
            <person name="Gilderthorp R."/>
            <person name="Marcello L."/>
            <person name="McQuillan J."/>
            <person name="Otto T.D."/>
            <person name="Quail M.A."/>
            <person name="Sanders M.J."/>
            <person name="van Tonder A."/>
            <person name="Ginger M.L."/>
            <person name="Field M.C."/>
            <person name="Barry J.D."/>
            <person name="Hertz-Fowler C."/>
            <person name="Berriman M."/>
        </authorList>
    </citation>
    <scope>NUCLEOTIDE SEQUENCE [LARGE SCALE GENOMIC DNA]</scope>
    <source>
        <strain evidence="1 2">IL3000</strain>
    </source>
</reference>
<comment type="caution">
    <text evidence="1">The sequence shown here is derived from an EMBL/GenBank/DDBJ whole genome shotgun (WGS) entry which is preliminary data.</text>
</comment>
<keyword evidence="2" id="KW-1185">Reference proteome</keyword>
<dbReference type="AlphaFoldDB" id="F9W6H2"/>
<proteinExistence type="predicted"/>
<gene>
    <name evidence="1" type="ORF">TCIL3000_0_36300</name>
</gene>
<name>F9W6H2_TRYCI</name>
<dbReference type="Proteomes" id="UP000000702">
    <property type="component" value="Unassembled WGS sequence"/>
</dbReference>